<accession>G8FS67</accession>
<evidence type="ECO:0000313" key="1">
    <source>
        <dbReference type="EMBL" id="AER26617.1"/>
    </source>
</evidence>
<keyword evidence="2" id="KW-1185">Reference proteome</keyword>
<dbReference type="KEGG" id="vg:11447650"/>
<dbReference type="RefSeq" id="YP_004934775.1">
    <property type="nucleotide sequence ID" value="NC_016166.1"/>
</dbReference>
<organism evidence="1 2">
    <name type="scientific">Gordonia phage GTE7</name>
    <dbReference type="NCBI Taxonomy" id="1100814"/>
    <lineage>
        <taxon>Viruses</taxon>
        <taxon>Duplodnaviria</taxon>
        <taxon>Heunggongvirae</taxon>
        <taxon>Uroviricota</taxon>
        <taxon>Caudoviricetes</taxon>
        <taxon>Getseptimavirus</taxon>
        <taxon>Getseptimavirus GTE7</taxon>
    </lineage>
</organism>
<proteinExistence type="predicted"/>
<protein>
    <submittedName>
        <fullName evidence="1">Uncharacterized protein</fullName>
    </submittedName>
</protein>
<evidence type="ECO:0000313" key="2">
    <source>
        <dbReference type="Proteomes" id="UP000005878"/>
    </source>
</evidence>
<dbReference type="Proteomes" id="UP000005878">
    <property type="component" value="Segment"/>
</dbReference>
<dbReference type="GeneID" id="11447650"/>
<dbReference type="EMBL" id="JN035618">
    <property type="protein sequence ID" value="AER26617.1"/>
    <property type="molecule type" value="Genomic_DNA"/>
</dbReference>
<reference evidence="1 2" key="1">
    <citation type="journal article" date="2011" name="Appl. Environ. Microbiol.">
        <title>Prevention of Gordonia and Nocardia Stabilized Foam Formation by Using Bacteriophage GTE7.</title>
        <authorList>
            <person name="Petrovski S."/>
            <person name="Seviour R.J."/>
            <person name="Tillett D."/>
        </authorList>
    </citation>
    <scope>NUCLEOTIDE SEQUENCE [LARGE SCALE GENOMIC DNA]</scope>
</reference>
<sequence length="69" mass="7725">MKTKVKKLKLGDVILTPINFECLNCFAPAGQPCTKTTSNERVKVTWFHLTCEASLEEVSYAAGIEVYEE</sequence>
<name>G8FS67_9CAUD</name>